<dbReference type="GO" id="GO:0000981">
    <property type="term" value="F:DNA-binding transcription factor activity, RNA polymerase II-specific"/>
    <property type="evidence" value="ECO:0007669"/>
    <property type="project" value="InterPro"/>
</dbReference>
<feature type="domain" description="Zn(2)-C6 fungal-type" evidence="9">
    <location>
        <begin position="27"/>
        <end position="56"/>
    </location>
</feature>
<evidence type="ECO:0000259" key="9">
    <source>
        <dbReference type="PROSITE" id="PS50048"/>
    </source>
</evidence>
<keyword evidence="5" id="KW-0238">DNA-binding</keyword>
<organism evidence="10 11">
    <name type="scientific">Phialophora macrospora</name>
    <dbReference type="NCBI Taxonomy" id="1851006"/>
    <lineage>
        <taxon>Eukaryota</taxon>
        <taxon>Fungi</taxon>
        <taxon>Dikarya</taxon>
        <taxon>Ascomycota</taxon>
        <taxon>Pezizomycotina</taxon>
        <taxon>Eurotiomycetes</taxon>
        <taxon>Chaetothyriomycetidae</taxon>
        <taxon>Chaetothyriales</taxon>
        <taxon>Herpotrichiellaceae</taxon>
        <taxon>Phialophora</taxon>
    </lineage>
</organism>
<evidence type="ECO:0000256" key="5">
    <source>
        <dbReference type="ARBA" id="ARBA00023125"/>
    </source>
</evidence>
<evidence type="ECO:0000256" key="2">
    <source>
        <dbReference type="ARBA" id="ARBA00022723"/>
    </source>
</evidence>
<evidence type="ECO:0000256" key="8">
    <source>
        <dbReference type="SAM" id="MobiDB-lite"/>
    </source>
</evidence>
<evidence type="ECO:0000256" key="7">
    <source>
        <dbReference type="ARBA" id="ARBA00023242"/>
    </source>
</evidence>
<dbReference type="Gene3D" id="4.10.240.10">
    <property type="entry name" value="Zn(2)-C6 fungal-type DNA-binding domain"/>
    <property type="match status" value="1"/>
</dbReference>
<dbReference type="GO" id="GO:0005634">
    <property type="term" value="C:nucleus"/>
    <property type="evidence" value="ECO:0007669"/>
    <property type="project" value="UniProtKB-SubCell"/>
</dbReference>
<keyword evidence="11" id="KW-1185">Reference proteome</keyword>
<dbReference type="InterPro" id="IPR051711">
    <property type="entry name" value="Stress_Response_Reg"/>
</dbReference>
<dbReference type="AlphaFoldDB" id="A0A0D2F8C0"/>
<keyword evidence="3" id="KW-0862">Zinc</keyword>
<dbReference type="EMBL" id="KN846961">
    <property type="protein sequence ID" value="KIW64268.1"/>
    <property type="molecule type" value="Genomic_DNA"/>
</dbReference>
<reference evidence="10 11" key="1">
    <citation type="submission" date="2015-01" db="EMBL/GenBank/DDBJ databases">
        <title>The Genome Sequence of Capronia semiimmersa CBS27337.</title>
        <authorList>
            <consortium name="The Broad Institute Genomics Platform"/>
            <person name="Cuomo C."/>
            <person name="de Hoog S."/>
            <person name="Gorbushina A."/>
            <person name="Stielow B."/>
            <person name="Teixiera M."/>
            <person name="Abouelleil A."/>
            <person name="Chapman S.B."/>
            <person name="Priest M."/>
            <person name="Young S.K."/>
            <person name="Wortman J."/>
            <person name="Nusbaum C."/>
            <person name="Birren B."/>
        </authorList>
    </citation>
    <scope>NUCLEOTIDE SEQUENCE [LARGE SCALE GENOMIC DNA]</scope>
    <source>
        <strain evidence="10 11">CBS 27337</strain>
    </source>
</reference>
<gene>
    <name evidence="10" type="ORF">PV04_09215</name>
</gene>
<keyword evidence="7" id="KW-0539">Nucleus</keyword>
<dbReference type="CDD" id="cd12148">
    <property type="entry name" value="fungal_TF_MHR"/>
    <property type="match status" value="1"/>
</dbReference>
<keyword evidence="4" id="KW-0805">Transcription regulation</keyword>
<feature type="region of interest" description="Disordered" evidence="8">
    <location>
        <begin position="88"/>
        <end position="124"/>
    </location>
</feature>
<dbReference type="CDD" id="cd00067">
    <property type="entry name" value="GAL4"/>
    <property type="match status" value="1"/>
</dbReference>
<dbReference type="GO" id="GO:0006351">
    <property type="term" value="P:DNA-templated transcription"/>
    <property type="evidence" value="ECO:0007669"/>
    <property type="project" value="InterPro"/>
</dbReference>
<dbReference type="PROSITE" id="PS50048">
    <property type="entry name" value="ZN2_CY6_FUNGAL_2"/>
    <property type="match status" value="1"/>
</dbReference>
<dbReference type="PANTHER" id="PTHR47540:SF1">
    <property type="entry name" value="ACTIVATOR OF STRESS GENES 1-RELATED"/>
    <property type="match status" value="1"/>
</dbReference>
<dbReference type="GO" id="GO:0043565">
    <property type="term" value="F:sequence-specific DNA binding"/>
    <property type="evidence" value="ECO:0007669"/>
    <property type="project" value="TreeGrafter"/>
</dbReference>
<dbReference type="SUPFAM" id="SSF57701">
    <property type="entry name" value="Zn2/Cys6 DNA-binding domain"/>
    <property type="match status" value="1"/>
</dbReference>
<dbReference type="PROSITE" id="PS00463">
    <property type="entry name" value="ZN2_CY6_FUNGAL_1"/>
    <property type="match status" value="1"/>
</dbReference>
<evidence type="ECO:0000256" key="3">
    <source>
        <dbReference type="ARBA" id="ARBA00022833"/>
    </source>
</evidence>
<evidence type="ECO:0000256" key="6">
    <source>
        <dbReference type="ARBA" id="ARBA00023163"/>
    </source>
</evidence>
<comment type="subcellular location">
    <subcellularLocation>
        <location evidence="1">Nucleus</location>
    </subcellularLocation>
</comment>
<dbReference type="PANTHER" id="PTHR47540">
    <property type="entry name" value="THIAMINE REPRESSIBLE GENES REGULATORY PROTEIN THI5"/>
    <property type="match status" value="1"/>
</dbReference>
<dbReference type="GO" id="GO:0045944">
    <property type="term" value="P:positive regulation of transcription by RNA polymerase II"/>
    <property type="evidence" value="ECO:0007669"/>
    <property type="project" value="TreeGrafter"/>
</dbReference>
<dbReference type="InterPro" id="IPR001138">
    <property type="entry name" value="Zn2Cys6_DnaBD"/>
</dbReference>
<keyword evidence="2" id="KW-0479">Metal-binding</keyword>
<evidence type="ECO:0000256" key="1">
    <source>
        <dbReference type="ARBA" id="ARBA00004123"/>
    </source>
</evidence>
<sequence length="747" mass="82454">MAGNPQQNNGKAVRIHRKNYHRRAPRACDECRLRKIKCDGGLPCGPCSISKDACSYDSGTRPRETPTQRIRKLEACIRSVRTTLMQIKAQTPNPANGDIDSVLGSLDTSYPEPGDGESSADEDDAKHRRLNSMMGSVGRIISHSPSQTTYYGPYSGYAFVFKTLELFRRMPDNPALSTETQSITTTLFNAPMPEAEGGPHFSSQFQSLPSLSTTLNLLDVVFTRCHPLIQFVHEADFRDMVHRLYSESALQFGASSRDFMPLFHSVLAIALLFETRLRKKHGCEDIVNEATRHFILARKELDIAQCADLISMQTILCLITFLVTTSRLTSAYTYLGIACTSALRLGLHKEIGKDISLSGTQQEARLRIMLAVLQLDTFVGIVLDMPTRINPGCVDPAVLAALQPPSTKKSATPAETLAEPQAKYAASAKHLQLLALTASGLRGIFVHGNNKEKPTDGQNSDTVDTKKMAEAEDGFRKWAKALSCVPLIPQKPEMSAIVKYELEMTFYLGQFILYQPFLHYLIQIANGLPIIKIQSQHALACIKIASTTITRSEIIHQRGLLAPASWSVMYTLFQAVMCLLFLIATHNGTSRPSEAWKKAELGIRLLATMRCFDNGAVRCLWILKMVIKQLSHTVQFDVDQIVATTDCLCPCGRTSLLPTEALDRRPALDQHADIIAGGGASGYATPETPYDARAYPSVWSRPGIDQIMTMNQDSPRHDADYILAEAQAITLTLPIDNSDLFNIGESS</sequence>
<evidence type="ECO:0000313" key="10">
    <source>
        <dbReference type="EMBL" id="KIW64268.1"/>
    </source>
</evidence>
<dbReference type="GO" id="GO:0008270">
    <property type="term" value="F:zinc ion binding"/>
    <property type="evidence" value="ECO:0007669"/>
    <property type="project" value="InterPro"/>
</dbReference>
<name>A0A0D2F8C0_9EURO</name>
<protein>
    <recommendedName>
        <fullName evidence="9">Zn(2)-C6 fungal-type domain-containing protein</fullName>
    </recommendedName>
</protein>
<evidence type="ECO:0000256" key="4">
    <source>
        <dbReference type="ARBA" id="ARBA00023015"/>
    </source>
</evidence>
<evidence type="ECO:0000313" key="11">
    <source>
        <dbReference type="Proteomes" id="UP000054266"/>
    </source>
</evidence>
<dbReference type="InterPro" id="IPR007219">
    <property type="entry name" value="XnlR_reg_dom"/>
</dbReference>
<dbReference type="Proteomes" id="UP000054266">
    <property type="component" value="Unassembled WGS sequence"/>
</dbReference>
<keyword evidence="6" id="KW-0804">Transcription</keyword>
<feature type="compositionally biased region" description="Acidic residues" evidence="8">
    <location>
        <begin position="114"/>
        <end position="123"/>
    </location>
</feature>
<accession>A0A0D2F8C0</accession>
<proteinExistence type="predicted"/>
<dbReference type="SMART" id="SM00066">
    <property type="entry name" value="GAL4"/>
    <property type="match status" value="1"/>
</dbReference>
<dbReference type="HOGENOM" id="CLU_010084_2_0_1"/>
<dbReference type="InterPro" id="IPR036864">
    <property type="entry name" value="Zn2-C6_fun-type_DNA-bd_sf"/>
</dbReference>
<dbReference type="Pfam" id="PF04082">
    <property type="entry name" value="Fungal_trans"/>
    <property type="match status" value="1"/>
</dbReference>
<dbReference type="Pfam" id="PF00172">
    <property type="entry name" value="Zn_clus"/>
    <property type="match status" value="1"/>
</dbReference>